<evidence type="ECO:0000313" key="2">
    <source>
        <dbReference type="Proteomes" id="UP001206925"/>
    </source>
</evidence>
<gene>
    <name evidence="1" type="ORF">M8C21_028242</name>
</gene>
<name>A0AAD5GN84_AMBAR</name>
<dbReference type="AlphaFoldDB" id="A0AAD5GN84"/>
<accession>A0AAD5GN84</accession>
<protein>
    <submittedName>
        <fullName evidence="1">Uncharacterized protein</fullName>
    </submittedName>
</protein>
<reference evidence="1" key="1">
    <citation type="submission" date="2022-06" db="EMBL/GenBank/DDBJ databases">
        <title>Uncovering the hologenomic basis of an extraordinary plant invasion.</title>
        <authorList>
            <person name="Bieker V.C."/>
            <person name="Martin M.D."/>
            <person name="Gilbert T."/>
            <person name="Hodgins K."/>
            <person name="Battlay P."/>
            <person name="Petersen B."/>
            <person name="Wilson J."/>
        </authorList>
    </citation>
    <scope>NUCLEOTIDE SEQUENCE</scope>
    <source>
        <strain evidence="1">AA19_3_7</strain>
        <tissue evidence="1">Leaf</tissue>
    </source>
</reference>
<keyword evidence="2" id="KW-1185">Reference proteome</keyword>
<dbReference type="EMBL" id="JAMZMK010006396">
    <property type="protein sequence ID" value="KAI7749187.1"/>
    <property type="molecule type" value="Genomic_DNA"/>
</dbReference>
<dbReference type="Proteomes" id="UP001206925">
    <property type="component" value="Unassembled WGS sequence"/>
</dbReference>
<proteinExistence type="predicted"/>
<evidence type="ECO:0000313" key="1">
    <source>
        <dbReference type="EMBL" id="KAI7749187.1"/>
    </source>
</evidence>
<organism evidence="1 2">
    <name type="scientific">Ambrosia artemisiifolia</name>
    <name type="common">Common ragweed</name>
    <dbReference type="NCBI Taxonomy" id="4212"/>
    <lineage>
        <taxon>Eukaryota</taxon>
        <taxon>Viridiplantae</taxon>
        <taxon>Streptophyta</taxon>
        <taxon>Embryophyta</taxon>
        <taxon>Tracheophyta</taxon>
        <taxon>Spermatophyta</taxon>
        <taxon>Magnoliopsida</taxon>
        <taxon>eudicotyledons</taxon>
        <taxon>Gunneridae</taxon>
        <taxon>Pentapetalae</taxon>
        <taxon>asterids</taxon>
        <taxon>campanulids</taxon>
        <taxon>Asterales</taxon>
        <taxon>Asteraceae</taxon>
        <taxon>Asteroideae</taxon>
        <taxon>Heliantheae alliance</taxon>
        <taxon>Heliantheae</taxon>
        <taxon>Ambrosia</taxon>
    </lineage>
</organism>
<comment type="caution">
    <text evidence="1">The sequence shown here is derived from an EMBL/GenBank/DDBJ whole genome shotgun (WGS) entry which is preliminary data.</text>
</comment>
<sequence>MRLHHCSLTLLTPYGLPSSILGFFMFYQPFLKMELGFLWGEETTDRGLGMSHSGIDPKELEKCNCEKSLVEKEMQVLKSKSGQIATKLKAKERTYERSSIAQGLSMDQQNARLKHKFFHYIKAIKLCSEHRNPGGAGMAGCPTFLGSNNDNKLLRGRGKTTPDGNPSWCRQGMASFATSQEG</sequence>